<proteinExistence type="predicted"/>
<keyword evidence="1" id="KW-0472">Membrane</keyword>
<dbReference type="OrthoDB" id="975915at2"/>
<dbReference type="EMBL" id="AMZY02000019">
    <property type="protein sequence ID" value="EMS31538.1"/>
    <property type="molecule type" value="Genomic_DNA"/>
</dbReference>
<evidence type="ECO:0008006" key="4">
    <source>
        <dbReference type="Google" id="ProtNLM"/>
    </source>
</evidence>
<feature type="transmembrane region" description="Helical" evidence="1">
    <location>
        <begin position="6"/>
        <end position="22"/>
    </location>
</feature>
<evidence type="ECO:0000313" key="3">
    <source>
        <dbReference type="Proteomes" id="UP000010953"/>
    </source>
</evidence>
<evidence type="ECO:0000256" key="1">
    <source>
        <dbReference type="SAM" id="Phobius"/>
    </source>
</evidence>
<organism evidence="2 3">
    <name type="scientific">Mariniradius saccharolyticus AK6</name>
    <dbReference type="NCBI Taxonomy" id="1239962"/>
    <lineage>
        <taxon>Bacteria</taxon>
        <taxon>Pseudomonadati</taxon>
        <taxon>Bacteroidota</taxon>
        <taxon>Cytophagia</taxon>
        <taxon>Cytophagales</taxon>
        <taxon>Cyclobacteriaceae</taxon>
        <taxon>Mariniradius</taxon>
    </lineage>
</organism>
<feature type="transmembrane region" description="Helical" evidence="1">
    <location>
        <begin position="134"/>
        <end position="153"/>
    </location>
</feature>
<feature type="transmembrane region" description="Helical" evidence="1">
    <location>
        <begin position="299"/>
        <end position="325"/>
    </location>
</feature>
<feature type="transmembrane region" description="Helical" evidence="1">
    <location>
        <begin position="181"/>
        <end position="210"/>
    </location>
</feature>
<keyword evidence="1" id="KW-0812">Transmembrane</keyword>
<reference evidence="2" key="1">
    <citation type="submission" date="2013-01" db="EMBL/GenBank/DDBJ databases">
        <title>Genome assembly of Mariniradius saccharolyticus AK6.</title>
        <authorList>
            <person name="Vaidya B."/>
            <person name="Khatri I."/>
            <person name="Tanuku N.R.S."/>
            <person name="Subramanian S."/>
            <person name="Pinnaka A."/>
        </authorList>
    </citation>
    <scope>NUCLEOTIDE SEQUENCE [LARGE SCALE GENOMIC DNA]</scope>
    <source>
        <strain evidence="2">AK6</strain>
    </source>
</reference>
<keyword evidence="3" id="KW-1185">Reference proteome</keyword>
<feature type="transmembrane region" description="Helical" evidence="1">
    <location>
        <begin position="222"/>
        <end position="240"/>
    </location>
</feature>
<comment type="caution">
    <text evidence="2">The sequence shown here is derived from an EMBL/GenBank/DDBJ whole genome shotgun (WGS) entry which is preliminary data.</text>
</comment>
<dbReference type="eggNOG" id="ENOG502Z85R">
    <property type="taxonomic scope" value="Bacteria"/>
</dbReference>
<dbReference type="STRING" id="1239962.C943_02193"/>
<dbReference type="AlphaFoldDB" id="M7XA70"/>
<dbReference type="RefSeq" id="WP_008630811.1">
    <property type="nucleotide sequence ID" value="NZ_AMZY02000019.1"/>
</dbReference>
<accession>M7XA70</accession>
<evidence type="ECO:0000313" key="2">
    <source>
        <dbReference type="EMBL" id="EMS31538.1"/>
    </source>
</evidence>
<dbReference type="InParanoid" id="M7XA70"/>
<dbReference type="Proteomes" id="UP000010953">
    <property type="component" value="Unassembled WGS sequence"/>
</dbReference>
<feature type="transmembrane region" description="Helical" evidence="1">
    <location>
        <begin position="34"/>
        <end position="54"/>
    </location>
</feature>
<gene>
    <name evidence="2" type="ORF">C943_02193</name>
</gene>
<feature type="transmembrane region" description="Helical" evidence="1">
    <location>
        <begin position="367"/>
        <end position="385"/>
    </location>
</feature>
<protein>
    <recommendedName>
        <fullName evidence="4">Glycosyltransferase RgtA/B/C/D-like domain-containing protein</fullName>
    </recommendedName>
</protein>
<feature type="transmembrane region" description="Helical" evidence="1">
    <location>
        <begin position="337"/>
        <end position="355"/>
    </location>
</feature>
<keyword evidence="1" id="KW-1133">Transmembrane helix</keyword>
<name>M7XA70_9BACT</name>
<feature type="transmembrane region" description="Helical" evidence="1">
    <location>
        <begin position="103"/>
        <end position="122"/>
    </location>
</feature>
<sequence>MLEVFLTFMILTGLYFWNRKFGNSRGFLPWEKTLLQVLYGYHMLFAGVFTWYLLEHGGDAVRYWSLEADVSQNPVNWTDYWGHGTFFLQWLHYWPSKVLGLEFWFGNVLYAGISWLGFREIFSLMRPFIANSGNRVLVASGWLILFLPNAHFWSSGVGKEAWLLLGLALVLKGFSSLRVNWFIAVFGLLLAFWVRPAFGIVLGSVSFVFVLADRNLGLKTKALVGLIGLLAGSLGIRKLSVMMHLEDISLASIQQFSASQLDFLAGFRASSEIPMAEYNWLQRFWALLFRPNIWEASDFWSFAAALENMVGLALTISGLFAVFSIPKSKLFASLPKFLILALFVCLGMCVVYGLTLNNLGIIMRMKSTYMIFWYFSFWMLVVLRIKSIIAGKDKD</sequence>